<dbReference type="InterPro" id="IPR001878">
    <property type="entry name" value="Znf_CCHC"/>
</dbReference>
<keyword evidence="1" id="KW-0863">Zinc-finger</keyword>
<dbReference type="SMART" id="SM00343">
    <property type="entry name" value="ZnF_C2HC"/>
    <property type="match status" value="4"/>
</dbReference>
<evidence type="ECO:0000256" key="1">
    <source>
        <dbReference type="PROSITE-ProRule" id="PRU00047"/>
    </source>
</evidence>
<dbReference type="SUPFAM" id="SSF57756">
    <property type="entry name" value="Retrovirus zinc finger-like domains"/>
    <property type="match status" value="1"/>
</dbReference>
<proteinExistence type="predicted"/>
<dbReference type="AlphaFoldDB" id="A0AAV9C207"/>
<keyword evidence="4" id="KW-1185">Reference proteome</keyword>
<reference evidence="3" key="2">
    <citation type="submission" date="2023-06" db="EMBL/GenBank/DDBJ databases">
        <authorList>
            <person name="Ma L."/>
            <person name="Liu K.-W."/>
            <person name="Li Z."/>
            <person name="Hsiao Y.-Y."/>
            <person name="Qi Y."/>
            <person name="Fu T."/>
            <person name="Tang G."/>
            <person name="Zhang D."/>
            <person name="Sun W.-H."/>
            <person name="Liu D.-K."/>
            <person name="Li Y."/>
            <person name="Chen G.-Z."/>
            <person name="Liu X.-D."/>
            <person name="Liao X.-Y."/>
            <person name="Jiang Y.-T."/>
            <person name="Yu X."/>
            <person name="Hao Y."/>
            <person name="Huang J."/>
            <person name="Zhao X.-W."/>
            <person name="Ke S."/>
            <person name="Chen Y.-Y."/>
            <person name="Wu W.-L."/>
            <person name="Hsu J.-L."/>
            <person name="Lin Y.-F."/>
            <person name="Huang M.-D."/>
            <person name="Li C.-Y."/>
            <person name="Huang L."/>
            <person name="Wang Z.-W."/>
            <person name="Zhao X."/>
            <person name="Zhong W.-Y."/>
            <person name="Peng D.-H."/>
            <person name="Ahmad S."/>
            <person name="Lan S."/>
            <person name="Zhang J.-S."/>
            <person name="Tsai W.-C."/>
            <person name="Van De Peer Y."/>
            <person name="Liu Z.-J."/>
        </authorList>
    </citation>
    <scope>NUCLEOTIDE SEQUENCE</scope>
    <source>
        <strain evidence="3">CP</strain>
        <tissue evidence="3">Leaves</tissue>
    </source>
</reference>
<dbReference type="EMBL" id="JAUJYO010000022">
    <property type="protein sequence ID" value="KAK1282696.1"/>
    <property type="molecule type" value="Genomic_DNA"/>
</dbReference>
<protein>
    <recommendedName>
        <fullName evidence="2">CCHC-type domain-containing protein</fullName>
    </recommendedName>
</protein>
<dbReference type="InterPro" id="IPR051714">
    <property type="entry name" value="Znf_CCHC_NABP"/>
</dbReference>
<sequence>MDLELGLLIDRLHFFAGMASLMGIDFSAKLIAFLAKSFEISFDPSGEFFGLDVDLHPRNAVSNGTKIRSWFGPNATSLKQAMGIRTCRQCSGDCVIWEESIDEQPWEKARSSSPFKVKEDDEVDNLEIKLDVKRKSKRIYQSPSPEVGLKISRSLKILNAKTGLFSKRMKLIHGDPKLHAERVASIKKAKGTAEARKQASETMKAFFRDPGNRLKRSIAMKGVKFHCSNCGEEGHRKFYCPALRKSSKKMQFRCRLCGKGGHNQRTCEQSKSVEVEPESRKDEISGHHCSICRKPGHNRRTCFKADQTGRGSSNLESCLPNLIRRTRNRSYSCRLCSGKGHNIRTCPDRRHQLED</sequence>
<dbReference type="Gene3D" id="4.10.60.10">
    <property type="entry name" value="Zinc finger, CCHC-type"/>
    <property type="match status" value="2"/>
</dbReference>
<dbReference type="PANTHER" id="PTHR23002">
    <property type="entry name" value="ZINC FINGER CCHC DOMAIN CONTAINING PROTEIN"/>
    <property type="match status" value="1"/>
</dbReference>
<evidence type="ECO:0000259" key="2">
    <source>
        <dbReference type="PROSITE" id="PS50158"/>
    </source>
</evidence>
<evidence type="ECO:0000313" key="4">
    <source>
        <dbReference type="Proteomes" id="UP001180020"/>
    </source>
</evidence>
<dbReference type="GO" id="GO:0003676">
    <property type="term" value="F:nucleic acid binding"/>
    <property type="evidence" value="ECO:0007669"/>
    <property type="project" value="InterPro"/>
</dbReference>
<keyword evidence="1" id="KW-0479">Metal-binding</keyword>
<feature type="domain" description="CCHC-type" evidence="2">
    <location>
        <begin position="227"/>
        <end position="241"/>
    </location>
</feature>
<evidence type="ECO:0000313" key="3">
    <source>
        <dbReference type="EMBL" id="KAK1282696.1"/>
    </source>
</evidence>
<dbReference type="Proteomes" id="UP001180020">
    <property type="component" value="Unassembled WGS sequence"/>
</dbReference>
<organism evidence="3 4">
    <name type="scientific">Acorus calamus</name>
    <name type="common">Sweet flag</name>
    <dbReference type="NCBI Taxonomy" id="4465"/>
    <lineage>
        <taxon>Eukaryota</taxon>
        <taxon>Viridiplantae</taxon>
        <taxon>Streptophyta</taxon>
        <taxon>Embryophyta</taxon>
        <taxon>Tracheophyta</taxon>
        <taxon>Spermatophyta</taxon>
        <taxon>Magnoliopsida</taxon>
        <taxon>Liliopsida</taxon>
        <taxon>Acoraceae</taxon>
        <taxon>Acorus</taxon>
    </lineage>
</organism>
<gene>
    <name evidence="3" type="ORF">QJS10_CPB22g00860</name>
</gene>
<dbReference type="GO" id="GO:0008270">
    <property type="term" value="F:zinc ion binding"/>
    <property type="evidence" value="ECO:0007669"/>
    <property type="project" value="UniProtKB-KW"/>
</dbReference>
<name>A0AAV9C207_ACOCL</name>
<comment type="caution">
    <text evidence="3">The sequence shown here is derived from an EMBL/GenBank/DDBJ whole genome shotgun (WGS) entry which is preliminary data.</text>
</comment>
<dbReference type="PROSITE" id="PS50158">
    <property type="entry name" value="ZF_CCHC"/>
    <property type="match status" value="2"/>
</dbReference>
<feature type="domain" description="CCHC-type" evidence="2">
    <location>
        <begin position="253"/>
        <end position="269"/>
    </location>
</feature>
<keyword evidence="1" id="KW-0862">Zinc</keyword>
<accession>A0AAV9C207</accession>
<dbReference type="InterPro" id="IPR036875">
    <property type="entry name" value="Znf_CCHC_sf"/>
</dbReference>
<reference evidence="3" key="1">
    <citation type="journal article" date="2023" name="Nat. Commun.">
        <title>Diploid and tetraploid genomes of Acorus and the evolution of monocots.</title>
        <authorList>
            <person name="Ma L."/>
            <person name="Liu K.W."/>
            <person name="Li Z."/>
            <person name="Hsiao Y.Y."/>
            <person name="Qi Y."/>
            <person name="Fu T."/>
            <person name="Tang G.D."/>
            <person name="Zhang D."/>
            <person name="Sun W.H."/>
            <person name="Liu D.K."/>
            <person name="Li Y."/>
            <person name="Chen G.Z."/>
            <person name="Liu X.D."/>
            <person name="Liao X.Y."/>
            <person name="Jiang Y.T."/>
            <person name="Yu X."/>
            <person name="Hao Y."/>
            <person name="Huang J."/>
            <person name="Zhao X.W."/>
            <person name="Ke S."/>
            <person name="Chen Y.Y."/>
            <person name="Wu W.L."/>
            <person name="Hsu J.L."/>
            <person name="Lin Y.F."/>
            <person name="Huang M.D."/>
            <person name="Li C.Y."/>
            <person name="Huang L."/>
            <person name="Wang Z.W."/>
            <person name="Zhao X."/>
            <person name="Zhong W.Y."/>
            <person name="Peng D.H."/>
            <person name="Ahmad S."/>
            <person name="Lan S."/>
            <person name="Zhang J.S."/>
            <person name="Tsai W.C."/>
            <person name="Van de Peer Y."/>
            <person name="Liu Z.J."/>
        </authorList>
    </citation>
    <scope>NUCLEOTIDE SEQUENCE</scope>
    <source>
        <strain evidence="3">CP</strain>
    </source>
</reference>